<sequence length="46" mass="5330">MEWNKKPNTQQFSIDYPVEVGRSAESESTAIIGAIYWIFKGVRRIL</sequence>
<protein>
    <recommendedName>
        <fullName evidence="3">Transposase</fullName>
    </recommendedName>
</protein>
<gene>
    <name evidence="1" type="ORF">AA106556_2094</name>
</gene>
<evidence type="ECO:0008006" key="3">
    <source>
        <dbReference type="Google" id="ProtNLM"/>
    </source>
</evidence>
<evidence type="ECO:0000313" key="1">
    <source>
        <dbReference type="EMBL" id="GBR49577.1"/>
    </source>
</evidence>
<name>A0ABQ0QLQ8_9PROT</name>
<proteinExistence type="predicted"/>
<accession>A0ABQ0QLQ8</accession>
<reference evidence="1" key="1">
    <citation type="submission" date="2013-04" db="EMBL/GenBank/DDBJ databases">
        <title>The genome sequencing project of 58 acetic acid bacteria.</title>
        <authorList>
            <person name="Okamoto-Kainuma A."/>
            <person name="Ishikawa M."/>
            <person name="Umino S."/>
            <person name="Koizumi Y."/>
            <person name="Shiwa Y."/>
            <person name="Yoshikawa H."/>
            <person name="Matsutani M."/>
            <person name="Matsushita K."/>
        </authorList>
    </citation>
    <scope>NUCLEOTIDE SEQUENCE</scope>
    <source>
        <strain evidence="1">NBRC 106556</strain>
    </source>
</reference>
<keyword evidence="2" id="KW-1185">Reference proteome</keyword>
<dbReference type="EMBL" id="BAQB01000102">
    <property type="protein sequence ID" value="GBR49577.1"/>
    <property type="molecule type" value="Genomic_DNA"/>
</dbReference>
<comment type="caution">
    <text evidence="1">The sequence shown here is derived from an EMBL/GenBank/DDBJ whole genome shotgun (WGS) entry which is preliminary data.</text>
</comment>
<organism evidence="1 2">
    <name type="scientific">Neokomagataea tanensis NBRC 106556</name>
    <dbReference type="NCBI Taxonomy" id="1223519"/>
    <lineage>
        <taxon>Bacteria</taxon>
        <taxon>Pseudomonadati</taxon>
        <taxon>Pseudomonadota</taxon>
        <taxon>Alphaproteobacteria</taxon>
        <taxon>Acetobacterales</taxon>
        <taxon>Acetobacteraceae</taxon>
        <taxon>Neokomagataea</taxon>
    </lineage>
</organism>
<evidence type="ECO:0000313" key="2">
    <source>
        <dbReference type="Proteomes" id="UP001062443"/>
    </source>
</evidence>
<dbReference type="Proteomes" id="UP001062443">
    <property type="component" value="Unassembled WGS sequence"/>
</dbReference>